<evidence type="ECO:0000256" key="9">
    <source>
        <dbReference type="SAM" id="MobiDB-lite"/>
    </source>
</evidence>
<evidence type="ECO:0000256" key="4">
    <source>
        <dbReference type="ARBA" id="ARBA00022771"/>
    </source>
</evidence>
<name>A0A8D2LLP6_VARKO</name>
<evidence type="ECO:0000313" key="12">
    <source>
        <dbReference type="Proteomes" id="UP000694545"/>
    </source>
</evidence>
<organism evidence="11 12">
    <name type="scientific">Varanus komodoensis</name>
    <name type="common">Komodo dragon</name>
    <dbReference type="NCBI Taxonomy" id="61221"/>
    <lineage>
        <taxon>Eukaryota</taxon>
        <taxon>Metazoa</taxon>
        <taxon>Chordata</taxon>
        <taxon>Craniata</taxon>
        <taxon>Vertebrata</taxon>
        <taxon>Euteleostomi</taxon>
        <taxon>Lepidosauria</taxon>
        <taxon>Squamata</taxon>
        <taxon>Bifurcata</taxon>
        <taxon>Unidentata</taxon>
        <taxon>Episquamata</taxon>
        <taxon>Toxicofera</taxon>
        <taxon>Anguimorpha</taxon>
        <taxon>Paleoanguimorpha</taxon>
        <taxon>Varanoidea</taxon>
        <taxon>Varanidae</taxon>
        <taxon>Varanus</taxon>
    </lineage>
</organism>
<dbReference type="Ensembl" id="ENSVKKT00000024983.1">
    <property type="protein sequence ID" value="ENSVKKP00000024390.1"/>
    <property type="gene ID" value="ENSVKKG00000016063.1"/>
</dbReference>
<keyword evidence="3 8" id="KW-0479">Metal-binding</keyword>
<accession>A0A8D2LLP6</accession>
<dbReference type="CDD" id="cd16817">
    <property type="entry name" value="mRING-HC-C3HC5_RNF157"/>
    <property type="match status" value="1"/>
</dbReference>
<keyword evidence="12" id="KW-1185">Reference proteome</keyword>
<dbReference type="GO" id="GO:0005737">
    <property type="term" value="C:cytoplasm"/>
    <property type="evidence" value="ECO:0007669"/>
    <property type="project" value="UniProtKB-SubCell"/>
</dbReference>
<reference evidence="11" key="2">
    <citation type="submission" date="2025-09" db="UniProtKB">
        <authorList>
            <consortium name="Ensembl"/>
        </authorList>
    </citation>
    <scope>IDENTIFICATION</scope>
</reference>
<comment type="function">
    <text evidence="8">E3 ubiquitin ligase.</text>
</comment>
<feature type="compositionally biased region" description="Basic and acidic residues" evidence="9">
    <location>
        <begin position="415"/>
        <end position="424"/>
    </location>
</feature>
<dbReference type="GO" id="GO:0016567">
    <property type="term" value="P:protein ubiquitination"/>
    <property type="evidence" value="ECO:0007669"/>
    <property type="project" value="UniProtKB-UniRule"/>
</dbReference>
<comment type="subcellular location">
    <subcellularLocation>
        <location evidence="8">Cytoplasm</location>
    </subcellularLocation>
</comment>
<reference evidence="11" key="1">
    <citation type="submission" date="2025-08" db="UniProtKB">
        <authorList>
            <consortium name="Ensembl"/>
        </authorList>
    </citation>
    <scope>IDENTIFICATION</scope>
</reference>
<feature type="compositionally biased region" description="Polar residues" evidence="9">
    <location>
        <begin position="495"/>
        <end position="506"/>
    </location>
</feature>
<dbReference type="Proteomes" id="UP000694545">
    <property type="component" value="Unplaced"/>
</dbReference>
<dbReference type="GO" id="GO:0008270">
    <property type="term" value="F:zinc ion binding"/>
    <property type="evidence" value="ECO:0007669"/>
    <property type="project" value="UniProtKB-KW"/>
</dbReference>
<dbReference type="SUPFAM" id="SSF57850">
    <property type="entry name" value="RING/U-box"/>
    <property type="match status" value="1"/>
</dbReference>
<dbReference type="InterPro" id="IPR001841">
    <property type="entry name" value="Znf_RING"/>
</dbReference>
<feature type="compositionally biased region" description="Polar residues" evidence="9">
    <location>
        <begin position="442"/>
        <end position="470"/>
    </location>
</feature>
<dbReference type="PANTHER" id="PTHR22996:SF1">
    <property type="entry name" value="E3 UBIQUITIN LIGASE RNF157"/>
    <property type="match status" value="1"/>
</dbReference>
<dbReference type="InterPro" id="IPR013083">
    <property type="entry name" value="Znf_RING/FYVE/PHD"/>
</dbReference>
<evidence type="ECO:0000256" key="7">
    <source>
        <dbReference type="PROSITE-ProRule" id="PRU00175"/>
    </source>
</evidence>
<feature type="domain" description="RING-type" evidence="10">
    <location>
        <begin position="241"/>
        <end position="280"/>
    </location>
</feature>
<dbReference type="InterPro" id="IPR045194">
    <property type="entry name" value="MGRN1/RNF157-like"/>
</dbReference>
<comment type="catalytic activity">
    <reaction evidence="1 8">
        <text>S-ubiquitinyl-[E2 ubiquitin-conjugating enzyme]-L-cysteine + [acceptor protein]-L-lysine = [E2 ubiquitin-conjugating enzyme]-L-cysteine + N(6)-ubiquitinyl-[acceptor protein]-L-lysine.</text>
        <dbReference type="EC" id="2.3.2.27"/>
    </reaction>
</comment>
<feature type="region of interest" description="Disordered" evidence="9">
    <location>
        <begin position="380"/>
        <end position="519"/>
    </location>
</feature>
<keyword evidence="2 8" id="KW-0808">Transferase</keyword>
<evidence type="ECO:0000256" key="6">
    <source>
        <dbReference type="ARBA" id="ARBA00022833"/>
    </source>
</evidence>
<dbReference type="AlphaFoldDB" id="A0A8D2LLP6"/>
<dbReference type="FunFam" id="3.30.40.10:FF:000013">
    <property type="entry name" value="E3 ubiquitin-protein ligase MGRN1 isoform 1"/>
    <property type="match status" value="1"/>
</dbReference>
<dbReference type="EC" id="2.3.2.27" evidence="8"/>
<protein>
    <recommendedName>
        <fullName evidence="8">E3 ubiquitin-protein ligase</fullName>
        <ecNumber evidence="8">2.3.2.27</ecNumber>
    </recommendedName>
    <alternativeName>
        <fullName evidence="8">RING-type E3 ubiquitin transferase</fullName>
    </alternativeName>
</protein>
<evidence type="ECO:0000256" key="5">
    <source>
        <dbReference type="ARBA" id="ARBA00022786"/>
    </source>
</evidence>
<dbReference type="GO" id="GO:0061630">
    <property type="term" value="F:ubiquitin protein ligase activity"/>
    <property type="evidence" value="ECO:0007669"/>
    <property type="project" value="UniProtKB-UniRule"/>
</dbReference>
<evidence type="ECO:0000256" key="8">
    <source>
        <dbReference type="RuleBase" id="RU369081"/>
    </source>
</evidence>
<dbReference type="Pfam" id="PF26192">
    <property type="entry name" value="RNF157-like_N"/>
    <property type="match status" value="1"/>
</dbReference>
<dbReference type="PROSITE" id="PS50089">
    <property type="entry name" value="ZF_RING_2"/>
    <property type="match status" value="1"/>
</dbReference>
<evidence type="ECO:0000256" key="1">
    <source>
        <dbReference type="ARBA" id="ARBA00000900"/>
    </source>
</evidence>
<dbReference type="SMART" id="SM00184">
    <property type="entry name" value="RING"/>
    <property type="match status" value="1"/>
</dbReference>
<evidence type="ECO:0000259" key="10">
    <source>
        <dbReference type="PROSITE" id="PS50089"/>
    </source>
</evidence>
<keyword evidence="6 8" id="KW-0862">Zinc</keyword>
<dbReference type="Pfam" id="PF13920">
    <property type="entry name" value="zf-C3HC4_3"/>
    <property type="match status" value="1"/>
</dbReference>
<proteinExistence type="predicted"/>
<feature type="compositionally biased region" description="Low complexity" evidence="9">
    <location>
        <begin position="475"/>
        <end position="494"/>
    </location>
</feature>
<dbReference type="InterPro" id="IPR058981">
    <property type="entry name" value="MGRN1/RNF157-like_N"/>
</dbReference>
<keyword evidence="4 7" id="KW-0863">Zinc-finger</keyword>
<evidence type="ECO:0000313" key="11">
    <source>
        <dbReference type="Ensembl" id="ENSVKKP00000024390.1"/>
    </source>
</evidence>
<keyword evidence="8" id="KW-0963">Cytoplasm</keyword>
<dbReference type="Gene3D" id="3.30.40.10">
    <property type="entry name" value="Zinc/RING finger domain, C3HC4 (zinc finger)"/>
    <property type="match status" value="1"/>
</dbReference>
<keyword evidence="5 8" id="KW-0833">Ubl conjugation pathway</keyword>
<sequence>MGALTSRQNAGVEEVDIPSNSIYRYPPKSGSYFASHFIMGGEKFDSTHPEGYLFGENSDLNFLGNRPVAFPYAAPPPQEPVKTLRSLINVRKDTLRLVKCAEEVKTPGEEVSKAKVHYNVEFTFDTDARVAITIYYQATEEFQNGVVSYIPRDNSLQSETVHYKRGVCQQFCLPSHTVDPSEWTEEELGFDLDREVYPMVVLAVVDGVSYLLQEIYGIENKYNNQDSKVAEDEVSDNSAECVVCLSDVRDTLILPCRHLCLCNTCADTLRYQANNCPICRLPFRALLQIRAMRKKLGPLSPTGFNPIIASQTSDSEEHSSSENIPPGYEVVSLLEALNGPLTPSPAALPLHVLGDSHVPGMLPSYGSDSHLPPVRTLSPLEHLSDCGNQGLKRKKSLSKSISQNSSVLHEEEDEKTCSESEIRISRRKSPHPHEEECGVTPESENLTLSSSGAVDQSSCTGTPLSSTISSPEDPVSSSLAQSVMSMASSQSQHSEISTDTLSSMSGSYVAPGTEEEGDMIPSPAVASGLPSEGDVSLAVTLCSLLWQGNDVMEEEDASPTQEDGQRTGAYLGMECDNNNDIGNASVKALDNKLCSEACLPGEWQSAEHELGGEVGGESFTHPTHFKCLPFVRQLLEQ</sequence>
<evidence type="ECO:0000256" key="3">
    <source>
        <dbReference type="ARBA" id="ARBA00022723"/>
    </source>
</evidence>
<dbReference type="PANTHER" id="PTHR22996">
    <property type="entry name" value="MAHOGUNIN"/>
    <property type="match status" value="1"/>
</dbReference>
<evidence type="ECO:0000256" key="2">
    <source>
        <dbReference type="ARBA" id="ARBA00022679"/>
    </source>
</evidence>